<sequence length="48" mass="5141">MVNLSSVSTSETLTLKEKVNSLGARDDPLPGPSRGSWFNSQHSPGNLQ</sequence>
<dbReference type="Proteomes" id="UP000234681">
    <property type="component" value="Chromosome 10"/>
</dbReference>
<proteinExistence type="predicted"/>
<evidence type="ECO:0000313" key="3">
    <source>
        <dbReference type="Proteomes" id="UP000234681"/>
    </source>
</evidence>
<protein>
    <submittedName>
        <fullName evidence="2">RCG33943</fullName>
    </submittedName>
</protein>
<feature type="compositionally biased region" description="Polar residues" evidence="1">
    <location>
        <begin position="36"/>
        <end position="48"/>
    </location>
</feature>
<accession>A6HHM1</accession>
<dbReference type="EMBL" id="CH473948">
    <property type="protein sequence ID" value="EDM05526.1"/>
    <property type="molecule type" value="Genomic_DNA"/>
</dbReference>
<feature type="region of interest" description="Disordered" evidence="1">
    <location>
        <begin position="1"/>
        <end position="48"/>
    </location>
</feature>
<evidence type="ECO:0000313" key="2">
    <source>
        <dbReference type="EMBL" id="EDM05526.1"/>
    </source>
</evidence>
<reference evidence="2 3" key="1">
    <citation type="submission" date="2005-07" db="EMBL/GenBank/DDBJ databases">
        <authorList>
            <person name="Mural R.J."/>
            <person name="Li P.W."/>
            <person name="Adams M.D."/>
            <person name="Amanatides P.G."/>
            <person name="Baden-Tillson H."/>
            <person name="Barnstead M."/>
            <person name="Chin S.H."/>
            <person name="Dew I."/>
            <person name="Evans C.A."/>
            <person name="Ferriera S."/>
            <person name="Flanigan M."/>
            <person name="Fosler C."/>
            <person name="Glodek A."/>
            <person name="Gu Z."/>
            <person name="Holt R.A."/>
            <person name="Jennings D."/>
            <person name="Kraft C.L."/>
            <person name="Lu F."/>
            <person name="Nguyen T."/>
            <person name="Nusskern D.R."/>
            <person name="Pfannkoch C.M."/>
            <person name="Sitter C."/>
            <person name="Sutton G.G."/>
            <person name="Venter J.C."/>
            <person name="Wang Z."/>
            <person name="Woodage T."/>
            <person name="Zheng X.H."/>
            <person name="Zhong F."/>
        </authorList>
    </citation>
    <scope>NUCLEOTIDE SEQUENCE [LARGE SCALE GENOMIC DNA]</scope>
    <source>
        <strain>BN</strain>
        <strain evidence="3">Sprague-Dawley</strain>
    </source>
</reference>
<feature type="compositionally biased region" description="Basic and acidic residues" evidence="1">
    <location>
        <begin position="14"/>
        <end position="28"/>
    </location>
</feature>
<organism evidence="2 3">
    <name type="scientific">Rattus norvegicus</name>
    <name type="common">Rat</name>
    <dbReference type="NCBI Taxonomy" id="10116"/>
    <lineage>
        <taxon>Eukaryota</taxon>
        <taxon>Metazoa</taxon>
        <taxon>Chordata</taxon>
        <taxon>Craniata</taxon>
        <taxon>Vertebrata</taxon>
        <taxon>Euteleostomi</taxon>
        <taxon>Mammalia</taxon>
        <taxon>Eutheria</taxon>
        <taxon>Euarchontoglires</taxon>
        <taxon>Glires</taxon>
        <taxon>Rodentia</taxon>
        <taxon>Myomorpha</taxon>
        <taxon>Muroidea</taxon>
        <taxon>Muridae</taxon>
        <taxon>Murinae</taxon>
        <taxon>Rattus</taxon>
    </lineage>
</organism>
<gene>
    <name evidence="2" type="ORF">rCG_33943</name>
</gene>
<evidence type="ECO:0000256" key="1">
    <source>
        <dbReference type="SAM" id="MobiDB-lite"/>
    </source>
</evidence>
<feature type="compositionally biased region" description="Low complexity" evidence="1">
    <location>
        <begin position="1"/>
        <end position="13"/>
    </location>
</feature>
<name>A6HHM1_RAT</name>
<dbReference type="AlphaFoldDB" id="A6HHM1"/>